<gene>
    <name evidence="8" type="ORF">WJX75_009082</name>
</gene>
<evidence type="ECO:0000313" key="8">
    <source>
        <dbReference type="EMBL" id="KAK9916137.1"/>
    </source>
</evidence>
<feature type="compositionally biased region" description="Basic and acidic residues" evidence="6">
    <location>
        <begin position="285"/>
        <end position="300"/>
    </location>
</feature>
<feature type="compositionally biased region" description="Basic and acidic residues" evidence="6">
    <location>
        <begin position="195"/>
        <end position="206"/>
    </location>
</feature>
<evidence type="ECO:0000256" key="4">
    <source>
        <dbReference type="ARBA" id="ARBA00022989"/>
    </source>
</evidence>
<feature type="region of interest" description="Disordered" evidence="6">
    <location>
        <begin position="195"/>
        <end position="217"/>
    </location>
</feature>
<comment type="similarity">
    <text evidence="2">Belongs to the 4-toluene sulfonate uptake permease (TSUP) (TC 2.A.102) family.</text>
</comment>
<evidence type="ECO:0000256" key="5">
    <source>
        <dbReference type="ARBA" id="ARBA00023136"/>
    </source>
</evidence>
<dbReference type="PROSITE" id="PS51257">
    <property type="entry name" value="PROKAR_LIPOPROTEIN"/>
    <property type="match status" value="1"/>
</dbReference>
<evidence type="ECO:0000256" key="6">
    <source>
        <dbReference type="SAM" id="MobiDB-lite"/>
    </source>
</evidence>
<comment type="caution">
    <text evidence="8">The sequence shown here is derived from an EMBL/GenBank/DDBJ whole genome shotgun (WGS) entry which is preliminary data.</text>
</comment>
<feature type="transmembrane region" description="Helical" evidence="7">
    <location>
        <begin position="397"/>
        <end position="418"/>
    </location>
</feature>
<evidence type="ECO:0000256" key="1">
    <source>
        <dbReference type="ARBA" id="ARBA00004141"/>
    </source>
</evidence>
<feature type="transmembrane region" description="Helical" evidence="7">
    <location>
        <begin position="461"/>
        <end position="480"/>
    </location>
</feature>
<dbReference type="PANTHER" id="PTHR14255:SF3">
    <property type="entry name" value="SULFITE EXPORTER TAUE_SAFE FAMILY PROTEIN 5-RELATED"/>
    <property type="match status" value="1"/>
</dbReference>
<evidence type="ECO:0000256" key="7">
    <source>
        <dbReference type="SAM" id="Phobius"/>
    </source>
</evidence>
<dbReference type="PANTHER" id="PTHR14255">
    <property type="entry name" value="CEREBLON"/>
    <property type="match status" value="1"/>
</dbReference>
<feature type="transmembrane region" description="Helical" evidence="7">
    <location>
        <begin position="130"/>
        <end position="153"/>
    </location>
</feature>
<keyword evidence="5 7" id="KW-0472">Membrane</keyword>
<keyword evidence="9" id="KW-1185">Reference proteome</keyword>
<evidence type="ECO:0000256" key="2">
    <source>
        <dbReference type="ARBA" id="ARBA00009142"/>
    </source>
</evidence>
<protein>
    <recommendedName>
        <fullName evidence="10">Sulfite exporter TauE/SafE</fullName>
    </recommendedName>
</protein>
<feature type="transmembrane region" description="Helical" evidence="7">
    <location>
        <begin position="340"/>
        <end position="361"/>
    </location>
</feature>
<reference evidence="8 9" key="1">
    <citation type="journal article" date="2024" name="Nat. Commun.">
        <title>Phylogenomics reveals the evolutionary origins of lichenization in chlorophyte algae.</title>
        <authorList>
            <person name="Puginier C."/>
            <person name="Libourel C."/>
            <person name="Otte J."/>
            <person name="Skaloud P."/>
            <person name="Haon M."/>
            <person name="Grisel S."/>
            <person name="Petersen M."/>
            <person name="Berrin J.G."/>
            <person name="Delaux P.M."/>
            <person name="Dal Grande F."/>
            <person name="Keller J."/>
        </authorList>
    </citation>
    <scope>NUCLEOTIDE SEQUENCE [LARGE SCALE GENOMIC DNA]</scope>
    <source>
        <strain evidence="8 9">SAG 216-7</strain>
    </source>
</reference>
<feature type="transmembrane region" description="Helical" evidence="7">
    <location>
        <begin position="492"/>
        <end position="517"/>
    </location>
</feature>
<evidence type="ECO:0008006" key="10">
    <source>
        <dbReference type="Google" id="ProtNLM"/>
    </source>
</evidence>
<dbReference type="Proteomes" id="UP001491310">
    <property type="component" value="Unassembled WGS sequence"/>
</dbReference>
<feature type="compositionally biased region" description="Low complexity" evidence="6">
    <location>
        <begin position="207"/>
        <end position="217"/>
    </location>
</feature>
<feature type="transmembrane region" description="Helical" evidence="7">
    <location>
        <begin position="159"/>
        <end position="178"/>
    </location>
</feature>
<comment type="subcellular location">
    <subcellularLocation>
        <location evidence="1">Membrane</location>
        <topology evidence="1">Multi-pass membrane protein</topology>
    </subcellularLocation>
</comment>
<feature type="transmembrane region" description="Helical" evidence="7">
    <location>
        <begin position="430"/>
        <end position="449"/>
    </location>
</feature>
<evidence type="ECO:0000256" key="3">
    <source>
        <dbReference type="ARBA" id="ARBA00022692"/>
    </source>
</evidence>
<sequence length="538" mass="56773">MQSDRWAWIAVLNVATLSLGCYWVLGLRLTRTGRILLEISDDTKRDMHLSILEDPGRNIPALILSVVVGAIATAAGVGGGAFFVPLFNILLQFSVKGATALSQAVIAGGALAGVGVTLHKKHPYDPSRPLIDFDLALMLLPVILLGVSVGVLANQLFPNWLITVLLLLLLIFLTHMTVKKALSLHRAEVQYKAEQAADRSGTRAKADSPGSSAAAADGGACAEQRAAAARAADECEAGPSADAAAYGAAGDMMSPGYASLEVEQPAGGGVRTRGESTSAEAANHSCDEGEHNEDRQQDHHVVRSQPPTWLQVVVLLGCWGIFVTFQLLLSRWPHCSGPYWAIFAVQAGLCLIAEVAFLRLVSARKQRSAQHRLEQPMLASVYKEAPAWTLSRLIRSAVITLLSGFIAGLLGIGGGMIVNPLLLEFGTHPHVAAATSTLMVLFSSSSAALSFGFSHLLNTQFALVFGLCCMGASLIGVLIVSRVVERSGKASIIVFLLALVIATGATLTAAFGGRFAVQDLIHHRSIGFSSLCTDSSPS</sequence>
<name>A0ABR2YWW8_9CHLO</name>
<dbReference type="EMBL" id="JALJOT010000004">
    <property type="protein sequence ID" value="KAK9916137.1"/>
    <property type="molecule type" value="Genomic_DNA"/>
</dbReference>
<keyword evidence="3 7" id="KW-0812">Transmembrane</keyword>
<evidence type="ECO:0000313" key="9">
    <source>
        <dbReference type="Proteomes" id="UP001491310"/>
    </source>
</evidence>
<feature type="region of interest" description="Disordered" evidence="6">
    <location>
        <begin position="265"/>
        <end position="300"/>
    </location>
</feature>
<dbReference type="Pfam" id="PF01925">
    <property type="entry name" value="TauE"/>
    <property type="match status" value="2"/>
</dbReference>
<feature type="transmembrane region" description="Helical" evidence="7">
    <location>
        <begin position="61"/>
        <end position="87"/>
    </location>
</feature>
<proteinExistence type="inferred from homology"/>
<keyword evidence="4 7" id="KW-1133">Transmembrane helix</keyword>
<feature type="transmembrane region" description="Helical" evidence="7">
    <location>
        <begin position="309"/>
        <end position="328"/>
    </location>
</feature>
<accession>A0ABR2YWW8</accession>
<dbReference type="InterPro" id="IPR002781">
    <property type="entry name" value="TM_pro_TauE-like"/>
</dbReference>
<feature type="transmembrane region" description="Helical" evidence="7">
    <location>
        <begin position="99"/>
        <end position="118"/>
    </location>
</feature>
<feature type="transmembrane region" description="Helical" evidence="7">
    <location>
        <begin position="6"/>
        <end position="25"/>
    </location>
</feature>
<organism evidence="8 9">
    <name type="scientific">Coccomyxa subellipsoidea</name>
    <dbReference type="NCBI Taxonomy" id="248742"/>
    <lineage>
        <taxon>Eukaryota</taxon>
        <taxon>Viridiplantae</taxon>
        <taxon>Chlorophyta</taxon>
        <taxon>core chlorophytes</taxon>
        <taxon>Trebouxiophyceae</taxon>
        <taxon>Trebouxiophyceae incertae sedis</taxon>
        <taxon>Coccomyxaceae</taxon>
        <taxon>Coccomyxa</taxon>
    </lineage>
</organism>